<sequence length="29" mass="2924">MSETATSVLSRFSLAGRKALVTGASRGIG</sequence>
<accession>A0A3B9IMK8</accession>
<evidence type="ECO:0000313" key="2">
    <source>
        <dbReference type="Proteomes" id="UP000257706"/>
    </source>
</evidence>
<dbReference type="InterPro" id="IPR036291">
    <property type="entry name" value="NAD(P)-bd_dom_sf"/>
</dbReference>
<dbReference type="Proteomes" id="UP000257706">
    <property type="component" value="Unassembled WGS sequence"/>
</dbReference>
<protein>
    <submittedName>
        <fullName evidence="1">2-deoxy-D-gluconate 3-dehydrogenase</fullName>
    </submittedName>
</protein>
<organism evidence="1 2">
    <name type="scientific">Tistrella mobilis</name>
    <dbReference type="NCBI Taxonomy" id="171437"/>
    <lineage>
        <taxon>Bacteria</taxon>
        <taxon>Pseudomonadati</taxon>
        <taxon>Pseudomonadota</taxon>
        <taxon>Alphaproteobacteria</taxon>
        <taxon>Geminicoccales</taxon>
        <taxon>Geminicoccaceae</taxon>
        <taxon>Tistrella</taxon>
    </lineage>
</organism>
<name>A0A3B9IMK8_9PROT</name>
<feature type="non-terminal residue" evidence="1">
    <location>
        <position position="29"/>
    </location>
</feature>
<comment type="caution">
    <text evidence="1">The sequence shown here is derived from an EMBL/GenBank/DDBJ whole genome shotgun (WGS) entry which is preliminary data.</text>
</comment>
<dbReference type="SUPFAM" id="SSF51735">
    <property type="entry name" value="NAD(P)-binding Rossmann-fold domains"/>
    <property type="match status" value="1"/>
</dbReference>
<proteinExistence type="predicted"/>
<reference evidence="1 2" key="1">
    <citation type="journal article" date="2018" name="Nat. Biotechnol.">
        <title>A standardized bacterial taxonomy based on genome phylogeny substantially revises the tree of life.</title>
        <authorList>
            <person name="Parks D.H."/>
            <person name="Chuvochina M."/>
            <person name="Waite D.W."/>
            <person name="Rinke C."/>
            <person name="Skarshewski A."/>
            <person name="Chaumeil P.A."/>
            <person name="Hugenholtz P."/>
        </authorList>
    </citation>
    <scope>NUCLEOTIDE SEQUENCE [LARGE SCALE GENOMIC DNA]</scope>
    <source>
        <strain evidence="1">UBA8739</strain>
    </source>
</reference>
<dbReference type="EMBL" id="DMAI01000269">
    <property type="protein sequence ID" value="HAE49010.1"/>
    <property type="molecule type" value="Genomic_DNA"/>
</dbReference>
<evidence type="ECO:0000313" key="1">
    <source>
        <dbReference type="EMBL" id="HAE49010.1"/>
    </source>
</evidence>
<gene>
    <name evidence="1" type="ORF">DCK97_16450</name>
</gene>
<dbReference type="AlphaFoldDB" id="A0A3B9IMK8"/>
<dbReference type="Gene3D" id="3.40.50.720">
    <property type="entry name" value="NAD(P)-binding Rossmann-like Domain"/>
    <property type="match status" value="1"/>
</dbReference>